<dbReference type="AlphaFoldDB" id="A0A839SJM7"/>
<dbReference type="OrthoDB" id="799983at2"/>
<dbReference type="EMBL" id="JACHWX010000011">
    <property type="protein sequence ID" value="MBB3057070.1"/>
    <property type="molecule type" value="Genomic_DNA"/>
</dbReference>
<organism evidence="2 3">
    <name type="scientific">Mucilaginibacter gotjawali</name>
    <dbReference type="NCBI Taxonomy" id="1550579"/>
    <lineage>
        <taxon>Bacteria</taxon>
        <taxon>Pseudomonadati</taxon>
        <taxon>Bacteroidota</taxon>
        <taxon>Sphingobacteriia</taxon>
        <taxon>Sphingobacteriales</taxon>
        <taxon>Sphingobacteriaceae</taxon>
        <taxon>Mucilaginibacter</taxon>
    </lineage>
</organism>
<reference evidence="2" key="1">
    <citation type="submission" date="2020-08" db="EMBL/GenBank/DDBJ databases">
        <title>Genomic Encyclopedia of Type Strains, Phase III (KMG-III): the genomes of soil and plant-associated and newly described type strains.</title>
        <authorList>
            <person name="Whitman W."/>
        </authorList>
    </citation>
    <scope>NUCLEOTIDE SEQUENCE [LARGE SCALE GENOMIC DNA]</scope>
    <source>
        <strain evidence="2">CECT 8628</strain>
    </source>
</reference>
<evidence type="ECO:0008006" key="4">
    <source>
        <dbReference type="Google" id="ProtNLM"/>
    </source>
</evidence>
<evidence type="ECO:0000256" key="1">
    <source>
        <dbReference type="SAM" id="MobiDB-lite"/>
    </source>
</evidence>
<comment type="caution">
    <text evidence="2">The sequence shown here is derived from an EMBL/GenBank/DDBJ whole genome shotgun (WGS) entry which is preliminary data.</text>
</comment>
<protein>
    <recommendedName>
        <fullName evidence="4">Signal transduction histidine kinase dimerisation/phosphoacceptor domain-containing protein</fullName>
    </recommendedName>
</protein>
<name>A0A839SJM7_9SPHI</name>
<keyword evidence="3" id="KW-1185">Reference proteome</keyword>
<gene>
    <name evidence="2" type="ORF">FHS11_003498</name>
</gene>
<sequence length="76" mass="8540">MKSPAKDKTKANSPGKTSDDTLRTLKHDINNQLSNILLALEQLRYEIPDASEDCTFYLESISLSTKKINALLKETE</sequence>
<feature type="compositionally biased region" description="Basic and acidic residues" evidence="1">
    <location>
        <begin position="1"/>
        <end position="10"/>
    </location>
</feature>
<dbReference type="Proteomes" id="UP000539265">
    <property type="component" value="Unassembled WGS sequence"/>
</dbReference>
<feature type="region of interest" description="Disordered" evidence="1">
    <location>
        <begin position="1"/>
        <end position="22"/>
    </location>
</feature>
<proteinExistence type="predicted"/>
<dbReference type="RefSeq" id="WP_096355614.1">
    <property type="nucleotide sequence ID" value="NZ_AP017313.1"/>
</dbReference>
<evidence type="ECO:0000313" key="3">
    <source>
        <dbReference type="Proteomes" id="UP000539265"/>
    </source>
</evidence>
<accession>A0A839SJM7</accession>
<evidence type="ECO:0000313" key="2">
    <source>
        <dbReference type="EMBL" id="MBB3057070.1"/>
    </source>
</evidence>